<dbReference type="Proteomes" id="UP000054324">
    <property type="component" value="Unassembled WGS sequence"/>
</dbReference>
<dbReference type="CTD" id="20318924"/>
<dbReference type="AlphaFoldDB" id="A0A075AG64"/>
<dbReference type="EMBL" id="KL596699">
    <property type="protein sequence ID" value="KER28434.1"/>
    <property type="molecule type" value="Genomic_DNA"/>
</dbReference>
<dbReference type="GeneID" id="20318924"/>
<dbReference type="RefSeq" id="XP_009167819.1">
    <property type="nucleotide sequence ID" value="XM_009169555.1"/>
</dbReference>
<gene>
    <name evidence="1" type="ORF">T265_04742</name>
</gene>
<dbReference type="KEGG" id="ovi:T265_04742"/>
<evidence type="ECO:0000313" key="1">
    <source>
        <dbReference type="EMBL" id="KER28434.1"/>
    </source>
</evidence>
<sequence>MHVRSTNVHTCPNDFISSGTNGPCFQIKQHAKTVCEAHQQCASTGLPGDPVTFLVGRHLSQAVQLFSAPNITLWTSLHTMDEYNRLPDAAWSDTDPRYFNSTFHAPDVSLRVKLRTSDRIRGKRYWIAKVHLGSKLLYADTFFGTNGPKPEFTVCEMVDTFPVGRILDLMLFHSCSTTFPGGDLQEDVGVPLPCYEFFDEESEDSSSELLTLSPGHGLKKKVDELDNGHNNVVTMCQTRWEEDSPIVCVGYSVYVYDMAKRTRLPPKQDELASKVSRIDVVQQLRPATKSARISIWRVLQLGNPIVLTQHTAVELYSRL</sequence>
<name>A0A075AG64_OPIVI</name>
<evidence type="ECO:0000313" key="2">
    <source>
        <dbReference type="Proteomes" id="UP000054324"/>
    </source>
</evidence>
<accession>A0A075AG64</accession>
<organism evidence="1 2">
    <name type="scientific">Opisthorchis viverrini</name>
    <name type="common">Southeast Asian liver fluke</name>
    <dbReference type="NCBI Taxonomy" id="6198"/>
    <lineage>
        <taxon>Eukaryota</taxon>
        <taxon>Metazoa</taxon>
        <taxon>Spiralia</taxon>
        <taxon>Lophotrochozoa</taxon>
        <taxon>Platyhelminthes</taxon>
        <taxon>Trematoda</taxon>
        <taxon>Digenea</taxon>
        <taxon>Opisthorchiida</taxon>
        <taxon>Opisthorchiata</taxon>
        <taxon>Opisthorchiidae</taxon>
        <taxon>Opisthorchis</taxon>
    </lineage>
</organism>
<reference evidence="1 2" key="1">
    <citation type="submission" date="2013-11" db="EMBL/GenBank/DDBJ databases">
        <title>Opisthorchis viverrini - life in the bile duct.</title>
        <authorList>
            <person name="Young N.D."/>
            <person name="Nagarajan N."/>
            <person name="Lin S.J."/>
            <person name="Korhonen P.K."/>
            <person name="Jex A.R."/>
            <person name="Hall R.S."/>
            <person name="Safavi-Hemami H."/>
            <person name="Kaewkong W."/>
            <person name="Bertrand D."/>
            <person name="Gao S."/>
            <person name="Seet Q."/>
            <person name="Wongkham S."/>
            <person name="Teh B.T."/>
            <person name="Wongkham C."/>
            <person name="Intapan P.M."/>
            <person name="Maleewong W."/>
            <person name="Yang X."/>
            <person name="Hu M."/>
            <person name="Wang Z."/>
            <person name="Hofmann A."/>
            <person name="Sternberg P.W."/>
            <person name="Tan P."/>
            <person name="Wang J."/>
            <person name="Gasser R.B."/>
        </authorList>
    </citation>
    <scope>NUCLEOTIDE SEQUENCE [LARGE SCALE GENOMIC DNA]</scope>
</reference>
<protein>
    <submittedName>
        <fullName evidence="1">Uncharacterized protein</fullName>
    </submittedName>
</protein>
<proteinExistence type="predicted"/>
<keyword evidence="2" id="KW-1185">Reference proteome</keyword>